<dbReference type="GO" id="GO:0019634">
    <property type="term" value="P:organic phosphonate metabolic process"/>
    <property type="evidence" value="ECO:0007669"/>
    <property type="project" value="InterPro"/>
</dbReference>
<dbReference type="AlphaFoldDB" id="A0A7X2S509"/>
<protein>
    <submittedName>
        <fullName evidence="1">Phosphonate C-P lyase system protein PhnH</fullName>
    </submittedName>
</protein>
<accession>A0A7X2S509</accession>
<evidence type="ECO:0000313" key="1">
    <source>
        <dbReference type="EMBL" id="MTH53512.1"/>
    </source>
</evidence>
<keyword evidence="1" id="KW-0456">Lyase</keyword>
<gene>
    <name evidence="1" type="primary">phnH</name>
    <name evidence="1" type="ORF">GKZ89_08785</name>
</gene>
<organism evidence="1 2">
    <name type="scientific">Metabacillus mangrovi</name>
    <dbReference type="NCBI Taxonomy" id="1491830"/>
    <lineage>
        <taxon>Bacteria</taxon>
        <taxon>Bacillati</taxon>
        <taxon>Bacillota</taxon>
        <taxon>Bacilli</taxon>
        <taxon>Bacillales</taxon>
        <taxon>Bacillaceae</taxon>
        <taxon>Metabacillus</taxon>
    </lineage>
</organism>
<keyword evidence="2" id="KW-1185">Reference proteome</keyword>
<dbReference type="NCBIfam" id="TIGR03292">
    <property type="entry name" value="PhnH_redo"/>
    <property type="match status" value="1"/>
</dbReference>
<dbReference type="OrthoDB" id="154477at2"/>
<dbReference type="Gene3D" id="3.40.50.11310">
    <property type="entry name" value="Bacterial phosphonate metabolism protein PhnH"/>
    <property type="match status" value="1"/>
</dbReference>
<proteinExistence type="predicted"/>
<dbReference type="Pfam" id="PF05845">
    <property type="entry name" value="PhnH"/>
    <property type="match status" value="1"/>
</dbReference>
<dbReference type="SUPFAM" id="SSF159709">
    <property type="entry name" value="PhnH-like"/>
    <property type="match status" value="1"/>
</dbReference>
<sequence length="197" mass="21455">MQLDKVHDIQKTYRKLIDTMARPGTMTSIREQAQLAEGYDGKNGALVLLALTLLDPEVTFYVEGDPDGSLSGLMNELTYAKAAPPEEADFIFVLMQAGAAGLERMIQSAKTGTHRNPDQSATILAEAEALGTGEELLLRGPGIDRSRLIAMKLPGSWIQHRAEKNAEYPLGVDFIITDSENLLCLPRTAQITAGEEQ</sequence>
<dbReference type="PIRSF" id="PIRSF020680">
    <property type="entry name" value="PhnH"/>
    <property type="match status" value="1"/>
</dbReference>
<dbReference type="GO" id="GO:0016829">
    <property type="term" value="F:lyase activity"/>
    <property type="evidence" value="ECO:0007669"/>
    <property type="project" value="UniProtKB-KW"/>
</dbReference>
<dbReference type="Proteomes" id="UP000434639">
    <property type="component" value="Unassembled WGS sequence"/>
</dbReference>
<dbReference type="EMBL" id="WMIB01000006">
    <property type="protein sequence ID" value="MTH53512.1"/>
    <property type="molecule type" value="Genomic_DNA"/>
</dbReference>
<dbReference type="RefSeq" id="WP_155112033.1">
    <property type="nucleotide sequence ID" value="NZ_WMIB01000006.1"/>
</dbReference>
<comment type="caution">
    <text evidence="1">The sequence shown here is derived from an EMBL/GenBank/DDBJ whole genome shotgun (WGS) entry which is preliminary data.</text>
</comment>
<reference evidence="1 2" key="1">
    <citation type="journal article" date="2017" name="Int. J. Syst. Evol. Microbiol.">
        <title>Bacillus mangrovi sp. nov., isolated from a sediment sample from a mangrove forest.</title>
        <authorList>
            <person name="Gupta V."/>
            <person name="Singh P.K."/>
            <person name="Korpole S."/>
            <person name="Tanuku N.R.S."/>
            <person name="Pinnaka A.K."/>
        </authorList>
    </citation>
    <scope>NUCLEOTIDE SEQUENCE [LARGE SCALE GENOMIC DNA]</scope>
    <source>
        <strain evidence="1 2">KCTC 33872</strain>
    </source>
</reference>
<dbReference type="InterPro" id="IPR008772">
    <property type="entry name" value="Phosphonate_metab_PhnH"/>
</dbReference>
<evidence type="ECO:0000313" key="2">
    <source>
        <dbReference type="Proteomes" id="UP000434639"/>
    </source>
</evidence>
<dbReference type="InterPro" id="IPR038058">
    <property type="entry name" value="PhnH-like_sp"/>
</dbReference>
<name>A0A7X2S509_9BACI</name>